<comment type="caution">
    <text evidence="2">The sequence shown here is derived from an EMBL/GenBank/DDBJ whole genome shotgun (WGS) entry which is preliminary data.</text>
</comment>
<dbReference type="RefSeq" id="WP_190476592.1">
    <property type="nucleotide sequence ID" value="NZ_JACOFT010000001.1"/>
</dbReference>
<gene>
    <name evidence="2" type="ORF">H8K26_00660</name>
</gene>
<dbReference type="SMART" id="SM00901">
    <property type="entry name" value="FRG"/>
    <property type="match status" value="1"/>
</dbReference>
<protein>
    <submittedName>
        <fullName evidence="2">FRG domain-containing protein</fullName>
    </submittedName>
</protein>
<evidence type="ECO:0000259" key="1">
    <source>
        <dbReference type="SMART" id="SM00901"/>
    </source>
</evidence>
<keyword evidence="3" id="KW-1185">Reference proteome</keyword>
<dbReference type="Proteomes" id="UP000637632">
    <property type="component" value="Unassembled WGS sequence"/>
</dbReference>
<organism evidence="2 3">
    <name type="scientific">Undibacterium aquatile</name>
    <dbReference type="NCBI Taxonomy" id="1537398"/>
    <lineage>
        <taxon>Bacteria</taxon>
        <taxon>Pseudomonadati</taxon>
        <taxon>Pseudomonadota</taxon>
        <taxon>Betaproteobacteria</taxon>
        <taxon>Burkholderiales</taxon>
        <taxon>Oxalobacteraceae</taxon>
        <taxon>Undibacterium</taxon>
    </lineage>
</organism>
<feature type="domain" description="FRG" evidence="1">
    <location>
        <begin position="25"/>
        <end position="121"/>
    </location>
</feature>
<proteinExistence type="predicted"/>
<dbReference type="InterPro" id="IPR014966">
    <property type="entry name" value="FRG-dom"/>
</dbReference>
<name>A0ABR6XB21_9BURK</name>
<evidence type="ECO:0000313" key="3">
    <source>
        <dbReference type="Proteomes" id="UP000637632"/>
    </source>
</evidence>
<reference evidence="2 3" key="1">
    <citation type="submission" date="2020-08" db="EMBL/GenBank/DDBJ databases">
        <title>Novel species isolated from subtropical streams in China.</title>
        <authorList>
            <person name="Lu H."/>
        </authorList>
    </citation>
    <scope>NUCLEOTIDE SEQUENCE [LARGE SCALE GENOMIC DNA]</scope>
    <source>
        <strain evidence="2 3">CCTCC AB 2015119</strain>
    </source>
</reference>
<sequence length="238" mass="27020">MTPKHLTVGSVDHIHQIFRAYRSHGRTGWWFRGQADSSWPLLPKAGRSEFHLPGDRSIKRFNTWCKQAIAYDQNLPDNTWERLAVAQHFGLATCLLDWTVNPLVAVYFACFEHQDTEAAVYCFDPKTFVNENVLDLEELKCNGIGFIPRAISQRVINQRAVFTVHLPPTEEIKVQASPVLTDHPNLVKLSIPSTLKADLLKMTSDYGIDSVTLFPDLEGLSKHFNWETKLMSARKTAA</sequence>
<dbReference type="EMBL" id="JACOFT010000001">
    <property type="protein sequence ID" value="MBC3809937.1"/>
    <property type="molecule type" value="Genomic_DNA"/>
</dbReference>
<evidence type="ECO:0000313" key="2">
    <source>
        <dbReference type="EMBL" id="MBC3809937.1"/>
    </source>
</evidence>
<accession>A0ABR6XB21</accession>
<dbReference type="Pfam" id="PF08867">
    <property type="entry name" value="FRG"/>
    <property type="match status" value="1"/>
</dbReference>